<keyword evidence="3" id="KW-1185">Reference proteome</keyword>
<dbReference type="EMBL" id="MU865978">
    <property type="protein sequence ID" value="KAK4444388.1"/>
    <property type="molecule type" value="Genomic_DNA"/>
</dbReference>
<evidence type="ECO:0000313" key="2">
    <source>
        <dbReference type="EMBL" id="KAK4444388.1"/>
    </source>
</evidence>
<keyword evidence="1" id="KW-0732">Signal</keyword>
<accession>A0AAV9GAT0</accession>
<organism evidence="2 3">
    <name type="scientific">Podospora aff. communis PSN243</name>
    <dbReference type="NCBI Taxonomy" id="3040156"/>
    <lineage>
        <taxon>Eukaryota</taxon>
        <taxon>Fungi</taxon>
        <taxon>Dikarya</taxon>
        <taxon>Ascomycota</taxon>
        <taxon>Pezizomycotina</taxon>
        <taxon>Sordariomycetes</taxon>
        <taxon>Sordariomycetidae</taxon>
        <taxon>Sordariales</taxon>
        <taxon>Podosporaceae</taxon>
        <taxon>Podospora</taxon>
    </lineage>
</organism>
<sequence length="122" mass="12985">MVAISPLFLALCFTGAIHPAAAILVTFYSGGKCNGVRLGPGSYSHEGPRGSRSECTAPVSNAMSATIERSDGENEYKVEFWSRDGCGIHLIGQGTEGCVSFATTTAAYVSVSRMYDRSRPRI</sequence>
<evidence type="ECO:0008006" key="4">
    <source>
        <dbReference type="Google" id="ProtNLM"/>
    </source>
</evidence>
<dbReference type="Proteomes" id="UP001321760">
    <property type="component" value="Unassembled WGS sequence"/>
</dbReference>
<proteinExistence type="predicted"/>
<reference evidence="2" key="1">
    <citation type="journal article" date="2023" name="Mol. Phylogenet. Evol.">
        <title>Genome-scale phylogeny and comparative genomics of the fungal order Sordariales.</title>
        <authorList>
            <person name="Hensen N."/>
            <person name="Bonometti L."/>
            <person name="Westerberg I."/>
            <person name="Brannstrom I.O."/>
            <person name="Guillou S."/>
            <person name="Cros-Aarteil S."/>
            <person name="Calhoun S."/>
            <person name="Haridas S."/>
            <person name="Kuo A."/>
            <person name="Mondo S."/>
            <person name="Pangilinan J."/>
            <person name="Riley R."/>
            <person name="LaButti K."/>
            <person name="Andreopoulos B."/>
            <person name="Lipzen A."/>
            <person name="Chen C."/>
            <person name="Yan M."/>
            <person name="Daum C."/>
            <person name="Ng V."/>
            <person name="Clum A."/>
            <person name="Steindorff A."/>
            <person name="Ohm R.A."/>
            <person name="Martin F."/>
            <person name="Silar P."/>
            <person name="Natvig D.O."/>
            <person name="Lalanne C."/>
            <person name="Gautier V."/>
            <person name="Ament-Velasquez S.L."/>
            <person name="Kruys A."/>
            <person name="Hutchinson M.I."/>
            <person name="Powell A.J."/>
            <person name="Barry K."/>
            <person name="Miller A.N."/>
            <person name="Grigoriev I.V."/>
            <person name="Debuchy R."/>
            <person name="Gladieux P."/>
            <person name="Hiltunen Thoren M."/>
            <person name="Johannesson H."/>
        </authorList>
    </citation>
    <scope>NUCLEOTIDE SEQUENCE</scope>
    <source>
        <strain evidence="2">PSN243</strain>
    </source>
</reference>
<feature type="chain" id="PRO_5044012628" description="Secreted protein" evidence="1">
    <location>
        <begin position="23"/>
        <end position="122"/>
    </location>
</feature>
<evidence type="ECO:0000313" key="3">
    <source>
        <dbReference type="Proteomes" id="UP001321760"/>
    </source>
</evidence>
<dbReference type="AlphaFoldDB" id="A0AAV9GAT0"/>
<comment type="caution">
    <text evidence="2">The sequence shown here is derived from an EMBL/GenBank/DDBJ whole genome shotgun (WGS) entry which is preliminary data.</text>
</comment>
<feature type="signal peptide" evidence="1">
    <location>
        <begin position="1"/>
        <end position="22"/>
    </location>
</feature>
<name>A0AAV9GAT0_9PEZI</name>
<reference evidence="2" key="2">
    <citation type="submission" date="2023-05" db="EMBL/GenBank/DDBJ databases">
        <authorList>
            <consortium name="Lawrence Berkeley National Laboratory"/>
            <person name="Steindorff A."/>
            <person name="Hensen N."/>
            <person name="Bonometti L."/>
            <person name="Westerberg I."/>
            <person name="Brannstrom I.O."/>
            <person name="Guillou S."/>
            <person name="Cros-Aarteil S."/>
            <person name="Calhoun S."/>
            <person name="Haridas S."/>
            <person name="Kuo A."/>
            <person name="Mondo S."/>
            <person name="Pangilinan J."/>
            <person name="Riley R."/>
            <person name="Labutti K."/>
            <person name="Andreopoulos B."/>
            <person name="Lipzen A."/>
            <person name="Chen C."/>
            <person name="Yanf M."/>
            <person name="Daum C."/>
            <person name="Ng V."/>
            <person name="Clum A."/>
            <person name="Ohm R."/>
            <person name="Martin F."/>
            <person name="Silar P."/>
            <person name="Natvig D."/>
            <person name="Lalanne C."/>
            <person name="Gautier V."/>
            <person name="Ament-Velasquez S.L."/>
            <person name="Kruys A."/>
            <person name="Hutchinson M.I."/>
            <person name="Powell A.J."/>
            <person name="Barry K."/>
            <person name="Miller A.N."/>
            <person name="Grigoriev I.V."/>
            <person name="Debuchy R."/>
            <person name="Gladieux P."/>
            <person name="Thoren M.H."/>
            <person name="Johannesson H."/>
        </authorList>
    </citation>
    <scope>NUCLEOTIDE SEQUENCE</scope>
    <source>
        <strain evidence="2">PSN243</strain>
    </source>
</reference>
<gene>
    <name evidence="2" type="ORF">QBC34DRAFT_385380</name>
</gene>
<evidence type="ECO:0000256" key="1">
    <source>
        <dbReference type="SAM" id="SignalP"/>
    </source>
</evidence>
<protein>
    <recommendedName>
        <fullName evidence="4">Secreted protein</fullName>
    </recommendedName>
</protein>